<evidence type="ECO:0000313" key="6">
    <source>
        <dbReference type="EMBL" id="MCK8783521.1"/>
    </source>
</evidence>
<dbReference type="InterPro" id="IPR028081">
    <property type="entry name" value="Leu-bd"/>
</dbReference>
<proteinExistence type="inferred from homology"/>
<keyword evidence="2" id="KW-0732">Signal</keyword>
<evidence type="ECO:0000256" key="3">
    <source>
        <dbReference type="ARBA" id="ARBA00022970"/>
    </source>
</evidence>
<feature type="domain" description="Leucine-binding protein" evidence="5">
    <location>
        <begin position="61"/>
        <end position="398"/>
    </location>
</feature>
<dbReference type="GO" id="GO:0006865">
    <property type="term" value="P:amino acid transport"/>
    <property type="evidence" value="ECO:0007669"/>
    <property type="project" value="UniProtKB-KW"/>
</dbReference>
<dbReference type="AlphaFoldDB" id="A0A9X2BTU7"/>
<feature type="non-terminal residue" evidence="6">
    <location>
        <position position="425"/>
    </location>
</feature>
<sequence length="425" mass="45190">MTRKDDARPAPGAQASPAPDAIAPRAPRALTPRRALLAGGACGAALVGFPAIPRAQPGGEPLKLAVLTDMSGILADLGGAGTVAAMTLAIEDLGGAVNGRPVQLLKGDHLNRADIGAGIARRWYDEGVTAIFDVGNTSVALGVQNLAREKNRAVIFLSSASADLTGAACSPNGLHWTYNNYSQALGAVRVLREAGAKTWFFITVDYTYGRNVQRDTTGMIEAGGGRVVGSLLHPFDMTDYSSPLLQARASRADAILLATTTGHAVNLVKQADEFGMRRGAQKVMPLSITLHDVKALGTRQAEGIIETAPYYWDQNDATRAFAERYRARMGGRMPNMVQASAYGAAKHYLEAVRAAGTDEAGRVLAQMRATPINDFMTKDGRIRPDGRVLRDMWIFRAKGPAESRGEWDLMTGIGHIPAAESFAPP</sequence>
<dbReference type="PANTHER" id="PTHR30483:SF6">
    <property type="entry name" value="PERIPLASMIC BINDING PROTEIN OF ABC TRANSPORTER FOR NATURAL AMINO ACIDS"/>
    <property type="match status" value="1"/>
</dbReference>
<comment type="caution">
    <text evidence="6">The sequence shown here is derived from an EMBL/GenBank/DDBJ whole genome shotgun (WGS) entry which is preliminary data.</text>
</comment>
<dbReference type="RefSeq" id="WP_248665647.1">
    <property type="nucleotide sequence ID" value="NZ_JALPRX010000013.1"/>
</dbReference>
<evidence type="ECO:0000313" key="7">
    <source>
        <dbReference type="Proteomes" id="UP001139516"/>
    </source>
</evidence>
<organism evidence="6 7">
    <name type="scientific">Roseomonas acroporae</name>
    <dbReference type="NCBI Taxonomy" id="2937791"/>
    <lineage>
        <taxon>Bacteria</taxon>
        <taxon>Pseudomonadati</taxon>
        <taxon>Pseudomonadota</taxon>
        <taxon>Alphaproteobacteria</taxon>
        <taxon>Acetobacterales</taxon>
        <taxon>Roseomonadaceae</taxon>
        <taxon>Roseomonas</taxon>
    </lineage>
</organism>
<dbReference type="PANTHER" id="PTHR30483">
    <property type="entry name" value="LEUCINE-SPECIFIC-BINDING PROTEIN"/>
    <property type="match status" value="1"/>
</dbReference>
<dbReference type="SUPFAM" id="SSF53822">
    <property type="entry name" value="Periplasmic binding protein-like I"/>
    <property type="match status" value="1"/>
</dbReference>
<accession>A0A9X2BTU7</accession>
<dbReference type="CDD" id="cd06327">
    <property type="entry name" value="PBP1_SBP-like"/>
    <property type="match status" value="1"/>
</dbReference>
<keyword evidence="7" id="KW-1185">Reference proteome</keyword>
<dbReference type="Gene3D" id="3.40.50.2300">
    <property type="match status" value="2"/>
</dbReference>
<evidence type="ECO:0000256" key="2">
    <source>
        <dbReference type="ARBA" id="ARBA00022729"/>
    </source>
</evidence>
<dbReference type="Pfam" id="PF13458">
    <property type="entry name" value="Peripla_BP_6"/>
    <property type="match status" value="1"/>
</dbReference>
<reference evidence="6" key="1">
    <citation type="submission" date="2022-04" db="EMBL/GenBank/DDBJ databases">
        <title>Roseomonas acroporae sp. nov., isolated from coral Acropora digitifera.</title>
        <authorList>
            <person name="Sun H."/>
        </authorList>
    </citation>
    <scope>NUCLEOTIDE SEQUENCE</scope>
    <source>
        <strain evidence="6">NAR14</strain>
    </source>
</reference>
<name>A0A9X2BTU7_9PROT</name>
<feature type="compositionally biased region" description="Low complexity" evidence="4">
    <location>
        <begin position="15"/>
        <end position="25"/>
    </location>
</feature>
<gene>
    <name evidence="6" type="ORF">M0638_03890</name>
</gene>
<dbReference type="InterPro" id="IPR051010">
    <property type="entry name" value="BCAA_transport"/>
</dbReference>
<dbReference type="EMBL" id="JALPRX010000013">
    <property type="protein sequence ID" value="MCK8783521.1"/>
    <property type="molecule type" value="Genomic_DNA"/>
</dbReference>
<dbReference type="InterPro" id="IPR028082">
    <property type="entry name" value="Peripla_BP_I"/>
</dbReference>
<evidence type="ECO:0000256" key="4">
    <source>
        <dbReference type="SAM" id="MobiDB-lite"/>
    </source>
</evidence>
<keyword evidence="3" id="KW-0029">Amino-acid transport</keyword>
<feature type="region of interest" description="Disordered" evidence="4">
    <location>
        <begin position="1"/>
        <end position="25"/>
    </location>
</feature>
<comment type="similarity">
    <text evidence="1">Belongs to the leucine-binding protein family.</text>
</comment>
<evidence type="ECO:0000259" key="5">
    <source>
        <dbReference type="Pfam" id="PF13458"/>
    </source>
</evidence>
<dbReference type="Proteomes" id="UP001139516">
    <property type="component" value="Unassembled WGS sequence"/>
</dbReference>
<keyword evidence="3" id="KW-0813">Transport</keyword>
<protein>
    <submittedName>
        <fullName evidence="6">ABC transporter substrate-binding protein</fullName>
    </submittedName>
</protein>
<evidence type="ECO:0000256" key="1">
    <source>
        <dbReference type="ARBA" id="ARBA00010062"/>
    </source>
</evidence>